<dbReference type="EMBL" id="CP036259">
    <property type="protein sequence ID" value="QDR82686.1"/>
    <property type="molecule type" value="Genomic_DNA"/>
</dbReference>
<gene>
    <name evidence="5" type="ORF">SPTER_41160</name>
</gene>
<evidence type="ECO:0000256" key="2">
    <source>
        <dbReference type="ARBA" id="ARBA00022801"/>
    </source>
</evidence>
<dbReference type="InterPro" id="IPR041172">
    <property type="entry name" value="EstA_Ig-like_N"/>
</dbReference>
<accession>A0A517DZK7</accession>
<name>A0A517DZK7_9FIRM</name>
<sequence length="433" mass="47369">MKRSLSTLAVLIMLTMILNACAFSPKKQVTPDGSHIKSVTAITEVFGDGQKLIAAAVEYDKEIDNAKLTAAAFSVAGRSITKAYVNNAAAKALQGKNGRYVILELSEADKNALTFIQQGRTKTRKEPKVSVQQTGDVITAAGESYTPYPDVLENNKVINLVVDDFKQLEYEDPKTGKTLKYNLFIPKNYNENKSYPLVTFIHDAGATSDVTDTTLIQGLGGVIWATPSEQAKRECFVLVPQYSDQIVNDKLEATAYLDITVDLINSIVSQYNLNKNRLYVTGQAGGAMLAIAMMIKYPDFFAAPLLVAGQWEPRAMTVLAKKNMWIIVAEGDQKAFSGMNAGIARMETAGAKVSKAIWNGQAGEEELASEVRRMIGEGRNIKYTVLKKGTVVPAGQADDADGNHINIWRIAYAVEGLRDWLFTQAKGENVHNK</sequence>
<keyword evidence="2" id="KW-0378">Hydrolase</keyword>
<dbReference type="InterPro" id="IPR010126">
    <property type="entry name" value="Esterase_phb"/>
</dbReference>
<dbReference type="PANTHER" id="PTHR43037">
    <property type="entry name" value="UNNAMED PRODUCT-RELATED"/>
    <property type="match status" value="1"/>
</dbReference>
<dbReference type="OrthoDB" id="9777383at2"/>
<evidence type="ECO:0000313" key="5">
    <source>
        <dbReference type="EMBL" id="QDR82686.1"/>
    </source>
</evidence>
<dbReference type="KEGG" id="sted:SPTER_41160"/>
<feature type="signal peptide" evidence="3">
    <location>
        <begin position="1"/>
        <end position="22"/>
    </location>
</feature>
<dbReference type="GO" id="GO:0005576">
    <property type="term" value="C:extracellular region"/>
    <property type="evidence" value="ECO:0007669"/>
    <property type="project" value="InterPro"/>
</dbReference>
<proteinExistence type="predicted"/>
<protein>
    <recommendedName>
        <fullName evidence="4">Esterase Ig-like N-terminal domain-containing protein</fullName>
    </recommendedName>
</protein>
<keyword evidence="1 3" id="KW-0732">Signal</keyword>
<dbReference type="RefSeq" id="WP_144352052.1">
    <property type="nucleotide sequence ID" value="NZ_CP036259.1"/>
</dbReference>
<dbReference type="AlphaFoldDB" id="A0A517DZK7"/>
<dbReference type="Pfam" id="PF10503">
    <property type="entry name" value="Esterase_PHB"/>
    <property type="match status" value="1"/>
</dbReference>
<dbReference type="Gene3D" id="3.40.50.1820">
    <property type="entry name" value="alpha/beta hydrolase"/>
    <property type="match status" value="1"/>
</dbReference>
<dbReference type="Proteomes" id="UP000320776">
    <property type="component" value="Chromosome"/>
</dbReference>
<evidence type="ECO:0000313" key="6">
    <source>
        <dbReference type="Proteomes" id="UP000320776"/>
    </source>
</evidence>
<dbReference type="PANTHER" id="PTHR43037:SF1">
    <property type="entry name" value="BLL1128 PROTEIN"/>
    <property type="match status" value="1"/>
</dbReference>
<dbReference type="GO" id="GO:0016787">
    <property type="term" value="F:hydrolase activity"/>
    <property type="evidence" value="ECO:0007669"/>
    <property type="project" value="UniProtKB-KW"/>
</dbReference>
<reference evidence="5 6" key="1">
    <citation type="submission" date="2019-02" db="EMBL/GenBank/DDBJ databases">
        <title>Closed genome of Sporomusa termitida DSM 4440.</title>
        <authorList>
            <person name="Poehlein A."/>
            <person name="Daniel R."/>
        </authorList>
    </citation>
    <scope>NUCLEOTIDE SEQUENCE [LARGE SCALE GENOMIC DNA]</scope>
    <source>
        <strain evidence="5 6">DSM 4440</strain>
    </source>
</reference>
<feature type="chain" id="PRO_5021921310" description="Esterase Ig-like N-terminal domain-containing protein" evidence="3">
    <location>
        <begin position="23"/>
        <end position="433"/>
    </location>
</feature>
<evidence type="ECO:0000256" key="3">
    <source>
        <dbReference type="SAM" id="SignalP"/>
    </source>
</evidence>
<dbReference type="SUPFAM" id="SSF53474">
    <property type="entry name" value="alpha/beta-Hydrolases"/>
    <property type="match status" value="1"/>
</dbReference>
<feature type="domain" description="Esterase Ig-like N-terminal" evidence="4">
    <location>
        <begin position="38"/>
        <end position="145"/>
    </location>
</feature>
<keyword evidence="6" id="KW-1185">Reference proteome</keyword>
<dbReference type="InterPro" id="IPR029058">
    <property type="entry name" value="AB_hydrolase_fold"/>
</dbReference>
<organism evidence="5 6">
    <name type="scientific">Sporomusa termitida</name>
    <dbReference type="NCBI Taxonomy" id="2377"/>
    <lineage>
        <taxon>Bacteria</taxon>
        <taxon>Bacillati</taxon>
        <taxon>Bacillota</taxon>
        <taxon>Negativicutes</taxon>
        <taxon>Selenomonadales</taxon>
        <taxon>Sporomusaceae</taxon>
        <taxon>Sporomusa</taxon>
    </lineage>
</organism>
<dbReference type="InterPro" id="IPR050955">
    <property type="entry name" value="Plant_Biomass_Hydrol_Est"/>
</dbReference>
<dbReference type="Gene3D" id="2.60.40.2180">
    <property type="match status" value="1"/>
</dbReference>
<dbReference type="Pfam" id="PF18435">
    <property type="entry name" value="EstA_Ig_like"/>
    <property type="match status" value="1"/>
</dbReference>
<evidence type="ECO:0000259" key="4">
    <source>
        <dbReference type="Pfam" id="PF18435"/>
    </source>
</evidence>
<evidence type="ECO:0000256" key="1">
    <source>
        <dbReference type="ARBA" id="ARBA00022729"/>
    </source>
</evidence>